<evidence type="ECO:0000256" key="1">
    <source>
        <dbReference type="SAM" id="SignalP"/>
    </source>
</evidence>
<dbReference type="AlphaFoldDB" id="I4AKL5"/>
<dbReference type="RefSeq" id="WP_014797947.1">
    <property type="nucleotide sequence ID" value="NC_018018.1"/>
</dbReference>
<dbReference type="EMBL" id="CP003345">
    <property type="protein sequence ID" value="AFM04500.1"/>
    <property type="molecule type" value="Genomic_DNA"/>
</dbReference>
<accession>I4AKL5</accession>
<dbReference type="KEGG" id="fli:Fleli_2118"/>
<protein>
    <recommendedName>
        <fullName evidence="4">Peptidase MA-like domain-containing protein</fullName>
    </recommendedName>
</protein>
<dbReference type="OrthoDB" id="788362at2"/>
<dbReference type="HOGENOM" id="CLU_735197_0_0_10"/>
<evidence type="ECO:0008006" key="4">
    <source>
        <dbReference type="Google" id="ProtNLM"/>
    </source>
</evidence>
<gene>
    <name evidence="2" type="ordered locus">Fleli_2118</name>
</gene>
<feature type="signal peptide" evidence="1">
    <location>
        <begin position="1"/>
        <end position="21"/>
    </location>
</feature>
<dbReference type="Proteomes" id="UP000006054">
    <property type="component" value="Chromosome"/>
</dbReference>
<name>I4AKL5_BERLS</name>
<keyword evidence="3" id="KW-1185">Reference proteome</keyword>
<feature type="chain" id="PRO_5003685495" description="Peptidase MA-like domain-containing protein" evidence="1">
    <location>
        <begin position="22"/>
        <end position="376"/>
    </location>
</feature>
<reference evidence="3" key="1">
    <citation type="submission" date="2012-06" db="EMBL/GenBank/DDBJ databases">
        <title>The complete genome of Flexibacter litoralis DSM 6794.</title>
        <authorList>
            <person name="Lucas S."/>
            <person name="Copeland A."/>
            <person name="Lapidus A."/>
            <person name="Glavina del Rio T."/>
            <person name="Dalin E."/>
            <person name="Tice H."/>
            <person name="Bruce D."/>
            <person name="Goodwin L."/>
            <person name="Pitluck S."/>
            <person name="Peters L."/>
            <person name="Ovchinnikova G."/>
            <person name="Lu M."/>
            <person name="Kyrpides N."/>
            <person name="Mavromatis K."/>
            <person name="Ivanova N."/>
            <person name="Brettin T."/>
            <person name="Detter J.C."/>
            <person name="Han C."/>
            <person name="Larimer F."/>
            <person name="Land M."/>
            <person name="Hauser L."/>
            <person name="Markowitz V."/>
            <person name="Cheng J.-F."/>
            <person name="Hugenholtz P."/>
            <person name="Woyke T."/>
            <person name="Wu D."/>
            <person name="Spring S."/>
            <person name="Lang E."/>
            <person name="Kopitz M."/>
            <person name="Brambilla E."/>
            <person name="Klenk H.-P."/>
            <person name="Eisen J.A."/>
        </authorList>
    </citation>
    <scope>NUCLEOTIDE SEQUENCE [LARGE SCALE GENOMIC DNA]</scope>
    <source>
        <strain evidence="3">ATCC 23117 / DSM 6794 / NBRC 15988 / NCIMB 1366 / Sio-4</strain>
    </source>
</reference>
<sequence length="376" mass="44803" precursor="true">MKFKKHILLIYLLLVSNLAFSQKQEEKYTLENSPKFDNHRSVPPNDRNVYKAMEIWKEYISTQNDSLLLKTEYLTPEHLNIIKNQIFYSYVSKSFFHYQIIDYKKEEDTYLLDTHLYLLFPKDSTITTLSIYRVRLVPKDGTYKIKFMVEENMSKLTKKETEWIDYYYLPSQHNFSKEKAQQANNYCDSISTLFKLPKREKMQYFIFPSASDLFLFWGHINYFNPGVVMLKENQGIFITHSSEFYTHEITHYLFGKYEPNYIFSEGLASWMGNGGLNYYLSVKEYIDSIKEHDYEDVEIMEKMLRRKYYQLVSTHYTLGALIMQEAYKKGGTELVKSIMSTTREEDVIDVIREQFGLKSNEEAIKFVITLVKNYSN</sequence>
<keyword evidence="1" id="KW-0732">Signal</keyword>
<evidence type="ECO:0000313" key="2">
    <source>
        <dbReference type="EMBL" id="AFM04500.1"/>
    </source>
</evidence>
<proteinExistence type="predicted"/>
<evidence type="ECO:0000313" key="3">
    <source>
        <dbReference type="Proteomes" id="UP000006054"/>
    </source>
</evidence>
<dbReference type="STRING" id="880071.Fleli_2118"/>
<organism evidence="2 3">
    <name type="scientific">Bernardetia litoralis (strain ATCC 23117 / DSM 6794 / NBRC 15988 / NCIMB 1366 / Fx l1 / Sio-4)</name>
    <name type="common">Flexibacter litoralis</name>
    <dbReference type="NCBI Taxonomy" id="880071"/>
    <lineage>
        <taxon>Bacteria</taxon>
        <taxon>Pseudomonadati</taxon>
        <taxon>Bacteroidota</taxon>
        <taxon>Cytophagia</taxon>
        <taxon>Cytophagales</taxon>
        <taxon>Bernardetiaceae</taxon>
        <taxon>Bernardetia</taxon>
    </lineage>
</organism>
<dbReference type="eggNOG" id="ENOG5032WM6">
    <property type="taxonomic scope" value="Bacteria"/>
</dbReference>